<keyword evidence="1" id="KW-1133">Transmembrane helix</keyword>
<accession>A0A4Y8LRR9</accession>
<organism evidence="2 3">
    <name type="scientific">Cohnella luojiensis</name>
    <dbReference type="NCBI Taxonomy" id="652876"/>
    <lineage>
        <taxon>Bacteria</taxon>
        <taxon>Bacillati</taxon>
        <taxon>Bacillota</taxon>
        <taxon>Bacilli</taxon>
        <taxon>Bacillales</taxon>
        <taxon>Paenibacillaceae</taxon>
        <taxon>Cohnella</taxon>
    </lineage>
</organism>
<keyword evidence="3" id="KW-1185">Reference proteome</keyword>
<dbReference type="RefSeq" id="WP_135153531.1">
    <property type="nucleotide sequence ID" value="NZ_SOMN01000029.1"/>
</dbReference>
<evidence type="ECO:0000313" key="2">
    <source>
        <dbReference type="EMBL" id="TFE23999.1"/>
    </source>
</evidence>
<keyword evidence="1" id="KW-0472">Membrane</keyword>
<dbReference type="EMBL" id="SOMN01000029">
    <property type="protein sequence ID" value="TFE23999.1"/>
    <property type="molecule type" value="Genomic_DNA"/>
</dbReference>
<dbReference type="Proteomes" id="UP000297900">
    <property type="component" value="Unassembled WGS sequence"/>
</dbReference>
<dbReference type="InterPro" id="IPR010380">
    <property type="entry name" value="DUF975"/>
</dbReference>
<dbReference type="OrthoDB" id="9784844at2"/>
<dbReference type="AlphaFoldDB" id="A0A4Y8LRR9"/>
<feature type="transmembrane region" description="Helical" evidence="1">
    <location>
        <begin position="52"/>
        <end position="71"/>
    </location>
</feature>
<reference evidence="2 3" key="1">
    <citation type="submission" date="2019-03" db="EMBL/GenBank/DDBJ databases">
        <title>Cohnella endophytica sp. nov., a novel endophytic bacterium isolated from bark of Sonneratia apetala.</title>
        <authorList>
            <person name="Tuo L."/>
        </authorList>
    </citation>
    <scope>NUCLEOTIDE SEQUENCE [LARGE SCALE GENOMIC DNA]</scope>
    <source>
        <strain evidence="2 3">CCTCC AB 208254</strain>
    </source>
</reference>
<keyword evidence="1" id="KW-0812">Transmembrane</keyword>
<comment type="caution">
    <text evidence="2">The sequence shown here is derived from an EMBL/GenBank/DDBJ whole genome shotgun (WGS) entry which is preliminary data.</text>
</comment>
<evidence type="ECO:0000313" key="3">
    <source>
        <dbReference type="Proteomes" id="UP000297900"/>
    </source>
</evidence>
<evidence type="ECO:0000256" key="1">
    <source>
        <dbReference type="SAM" id="Phobius"/>
    </source>
</evidence>
<dbReference type="PANTHER" id="PTHR40076">
    <property type="entry name" value="MEMBRANE PROTEIN-RELATED"/>
    <property type="match status" value="1"/>
</dbReference>
<feature type="transmembrane region" description="Helical" evidence="1">
    <location>
        <begin position="20"/>
        <end position="40"/>
    </location>
</feature>
<protein>
    <submittedName>
        <fullName evidence="2">DUF975 family protein</fullName>
    </submittedName>
</protein>
<gene>
    <name evidence="2" type="ORF">E2980_17465</name>
</gene>
<proteinExistence type="predicted"/>
<feature type="transmembrane region" description="Helical" evidence="1">
    <location>
        <begin position="152"/>
        <end position="178"/>
    </location>
</feature>
<sequence>MPTNAELRAMARGSLSGNWTSAVLHMLLYCVIQGVIQYFIEEMPFVGWVGNLLVSGALTFGLVSFYLLISRGEKPETSVLFSGFNRFVNTFLLSLLMSIFTILWTLLLIVPGIIAALRYSQAYYILRDNPEIGAMEAIRRSKALMDGQKGKLFMLTLSFIGWFLLTILTLGIGILWLAPYVYTAFGHFHNSLISRSATLPPPPNPYSGVTV</sequence>
<dbReference type="PANTHER" id="PTHR40076:SF1">
    <property type="entry name" value="MEMBRANE PROTEIN"/>
    <property type="match status" value="1"/>
</dbReference>
<feature type="transmembrane region" description="Helical" evidence="1">
    <location>
        <begin position="91"/>
        <end position="117"/>
    </location>
</feature>
<name>A0A4Y8LRR9_9BACL</name>
<dbReference type="Pfam" id="PF06161">
    <property type="entry name" value="DUF975"/>
    <property type="match status" value="1"/>
</dbReference>